<protein>
    <submittedName>
        <fullName evidence="2">Uncharacterized protein</fullName>
    </submittedName>
</protein>
<organism evidence="2 3">
    <name type="scientific">Rhizobium jaguaris</name>
    <dbReference type="NCBI Taxonomy" id="1312183"/>
    <lineage>
        <taxon>Bacteria</taxon>
        <taxon>Pseudomonadati</taxon>
        <taxon>Pseudomonadota</taxon>
        <taxon>Alphaproteobacteria</taxon>
        <taxon>Hyphomicrobiales</taxon>
        <taxon>Rhizobiaceae</taxon>
        <taxon>Rhizobium/Agrobacterium group</taxon>
        <taxon>Rhizobium</taxon>
    </lineage>
</organism>
<evidence type="ECO:0000313" key="3">
    <source>
        <dbReference type="Proteomes" id="UP000282195"/>
    </source>
</evidence>
<dbReference type="OrthoDB" id="9903522at2"/>
<keyword evidence="3" id="KW-1185">Reference proteome</keyword>
<feature type="region of interest" description="Disordered" evidence="1">
    <location>
        <begin position="41"/>
        <end position="68"/>
    </location>
</feature>
<proteinExistence type="predicted"/>
<evidence type="ECO:0000313" key="2">
    <source>
        <dbReference type="EMBL" id="AYG62538.1"/>
    </source>
</evidence>
<name>A0A387FVD9_9HYPH</name>
<evidence type="ECO:0000256" key="1">
    <source>
        <dbReference type="SAM" id="MobiDB-lite"/>
    </source>
</evidence>
<dbReference type="Proteomes" id="UP000282195">
    <property type="component" value="Plasmid pRCCGE525c"/>
</dbReference>
<gene>
    <name evidence="2" type="ORF">CCGE525_27650</name>
</gene>
<keyword evidence="2" id="KW-0614">Plasmid</keyword>
<dbReference type="RefSeq" id="WP_120707453.1">
    <property type="nucleotide sequence ID" value="NZ_CP032695.1"/>
</dbReference>
<dbReference type="EMBL" id="CP032695">
    <property type="protein sequence ID" value="AYG62538.1"/>
    <property type="molecule type" value="Genomic_DNA"/>
</dbReference>
<reference evidence="2 3" key="1">
    <citation type="submission" date="2018-10" db="EMBL/GenBank/DDBJ databases">
        <title>Rhizobium etli, R. leguminosarum and a new Rhizobium genospecies from Phaseolus dumosus.</title>
        <authorList>
            <person name="Ramirez-Puebla S.T."/>
            <person name="Rogel-Hernandez M.A."/>
            <person name="Guerrero G."/>
            <person name="Ormeno-Orrillo E."/>
            <person name="Martinez-Romero J.C."/>
            <person name="Negrete-Yankelevich S."/>
            <person name="Martinez-Romero E."/>
        </authorList>
    </citation>
    <scope>NUCLEOTIDE SEQUENCE [LARGE SCALE GENOMIC DNA]</scope>
    <source>
        <strain evidence="2 3">CCGE525</strain>
        <plasmid evidence="3">prccge525c</plasmid>
    </source>
</reference>
<accession>A0A387FVD9</accession>
<dbReference type="AlphaFoldDB" id="A0A387FVD9"/>
<dbReference type="KEGG" id="rjg:CCGE525_27650"/>
<sequence length="68" mass="7841">MKTMSNLKWDKIRDWLAEAGSVCSGYYVDYQELRISRPKLQPGRQFDQPRHAVKADPAKGRLVSNGEF</sequence>
<feature type="compositionally biased region" description="Basic and acidic residues" evidence="1">
    <location>
        <begin position="47"/>
        <end position="59"/>
    </location>
</feature>
<geneLocation type="plasmid" evidence="3">
    <name>prccge525c</name>
</geneLocation>